<evidence type="ECO:0000256" key="1">
    <source>
        <dbReference type="ARBA" id="ARBA00004429"/>
    </source>
</evidence>
<dbReference type="AlphaFoldDB" id="A0A1B8H025"/>
<feature type="domain" description="Sulfatase N-terminal" evidence="10">
    <location>
        <begin position="415"/>
        <end position="500"/>
    </location>
</feature>
<evidence type="ECO:0000256" key="9">
    <source>
        <dbReference type="SAM" id="Phobius"/>
    </source>
</evidence>
<organism evidence="12 13">
    <name type="scientific">Morganella psychrotolerans</name>
    <dbReference type="NCBI Taxonomy" id="368603"/>
    <lineage>
        <taxon>Bacteria</taxon>
        <taxon>Pseudomonadati</taxon>
        <taxon>Pseudomonadota</taxon>
        <taxon>Gammaproteobacteria</taxon>
        <taxon>Enterobacterales</taxon>
        <taxon>Morganellaceae</taxon>
        <taxon>Morganella</taxon>
    </lineage>
</organism>
<dbReference type="RefSeq" id="WP_067426412.1">
    <property type="nucleotide sequence ID" value="NZ_LZEX01000045.1"/>
</dbReference>
<dbReference type="InterPro" id="IPR024588">
    <property type="entry name" value="YejM_N"/>
</dbReference>
<evidence type="ECO:0000313" key="13">
    <source>
        <dbReference type="Proteomes" id="UP000092247"/>
    </source>
</evidence>
<dbReference type="PIRSF" id="PIRSF004950">
    <property type="entry name" value="Mmb_sulf_HI0842"/>
    <property type="match status" value="1"/>
</dbReference>
<dbReference type="EMBL" id="LZEX01000045">
    <property type="protein sequence ID" value="OBU02440.1"/>
    <property type="molecule type" value="Genomic_DNA"/>
</dbReference>
<dbReference type="PANTHER" id="PTHR43751:SF3">
    <property type="entry name" value="SULFATASE N-TERMINAL DOMAIN-CONTAINING PROTEIN"/>
    <property type="match status" value="1"/>
</dbReference>
<keyword evidence="4" id="KW-1003">Cell membrane</keyword>
<proteinExistence type="predicted"/>
<dbReference type="Gene3D" id="3.40.720.10">
    <property type="entry name" value="Alkaline Phosphatase, subunit A"/>
    <property type="match status" value="2"/>
</dbReference>
<dbReference type="GO" id="GO:0005886">
    <property type="term" value="C:plasma membrane"/>
    <property type="evidence" value="ECO:0007669"/>
    <property type="project" value="UniProtKB-SubCell"/>
</dbReference>
<feature type="transmembrane region" description="Helical" evidence="9">
    <location>
        <begin position="60"/>
        <end position="81"/>
    </location>
</feature>
<feature type="transmembrane region" description="Helical" evidence="9">
    <location>
        <begin position="172"/>
        <end position="190"/>
    </location>
</feature>
<feature type="transmembrane region" description="Helical" evidence="9">
    <location>
        <begin position="135"/>
        <end position="152"/>
    </location>
</feature>
<evidence type="ECO:0000256" key="4">
    <source>
        <dbReference type="ARBA" id="ARBA00022475"/>
    </source>
</evidence>
<dbReference type="NCBIfam" id="NF038282">
    <property type="entry name" value="LapC_YejM_PbgA"/>
    <property type="match status" value="1"/>
</dbReference>
<feature type="transmembrane region" description="Helical" evidence="9">
    <location>
        <begin position="88"/>
        <end position="108"/>
    </location>
</feature>
<dbReference type="Pfam" id="PF11893">
    <property type="entry name" value="DUF3413"/>
    <property type="match status" value="1"/>
</dbReference>
<protein>
    <recommendedName>
        <fullName evidence="3">Inner membrane protein YejM</fullName>
    </recommendedName>
</protein>
<dbReference type="InterPro" id="IPR047997">
    <property type="entry name" value="YejM_enterobact"/>
</dbReference>
<evidence type="ECO:0000256" key="6">
    <source>
        <dbReference type="ARBA" id="ARBA00022692"/>
    </source>
</evidence>
<keyword evidence="6 9" id="KW-0812">Transmembrane</keyword>
<dbReference type="InterPro" id="IPR012159">
    <property type="entry name" value="YejM-like"/>
</dbReference>
<comment type="subcellular location">
    <subcellularLocation>
        <location evidence="1">Cell inner membrane</location>
        <topology evidence="1">Multi-pass membrane protein</topology>
    </subcellularLocation>
</comment>
<dbReference type="STRING" id="368603.AYY16_01295"/>
<gene>
    <name evidence="12" type="ORF">AYY17_12355</name>
</gene>
<feature type="domain" description="Inner membrane protein YejM N-terminal" evidence="11">
    <location>
        <begin position="7"/>
        <end position="251"/>
    </location>
</feature>
<feature type="transmembrane region" description="Helical" evidence="9">
    <location>
        <begin position="21"/>
        <end position="40"/>
    </location>
</feature>
<reference evidence="12 13" key="1">
    <citation type="submission" date="2016-06" db="EMBL/GenBank/DDBJ databases">
        <authorList>
            <person name="Kjaerup R.B."/>
            <person name="Dalgaard T.S."/>
            <person name="Juul-Madsen H.R."/>
        </authorList>
    </citation>
    <scope>NUCLEOTIDE SEQUENCE [LARGE SCALE GENOMIC DNA]</scope>
    <source>
        <strain evidence="12 13">GCSL-Mp3</strain>
    </source>
</reference>
<evidence type="ECO:0000259" key="11">
    <source>
        <dbReference type="Pfam" id="PF11893"/>
    </source>
</evidence>
<keyword evidence="7 9" id="KW-1133">Transmembrane helix</keyword>
<sequence>MVTYRPKYGDKVSQMISWGHWFTLFNILLSLVLSSRYLFISDWPGTLTGRIYAISSWLGHFSFLAFALYLLIIFPLTFVVMSQRLLRFLSAAIGTAGLTLLLFDIGIYEQFRLHLNPVVWDLVINPVQGEMARRWQFIFIAIPVIFLIEMLFGTWSWQKLRSLNRQKFGKPVAVIFITAFITSHIMYIWADANFYRPVTMQRYNLPVSYPMTARKFLERHGLIDTSSYEQQLLLHGDPTAQGVEYPVNKLSYANNGSGYNLLLVTLSYLDQDDISKSMPKLAHFAQESTQFTRHYSSEIDPEKAQFGLYYGISGSYYDGILNGRVPSALMSALSAQNYQTGFFSTENFTSPLYRYALLADYSLPPLRDSGEATEKNSSIADVADRWSTWLKQTRPGQPWFALVNLSSPVPLNSDMTDIDDALGILIQDIRARGEWDKTVIIITAGANDDVNELKSTWVTDGKFNRGQLRVPLLIHWPETPAQVISKLTAHPDIMATLMQRLLHVSNPQSEYTQGEDLFSPARRKPWIFTGDNNHLVIIKPDSASVLTSQGKYQRFDENNETIKHAKPDMAELLQVLTEQKRFIDTD</sequence>
<dbReference type="PANTHER" id="PTHR43751">
    <property type="entry name" value="SULFATASE"/>
    <property type="match status" value="1"/>
</dbReference>
<keyword evidence="5" id="KW-0997">Cell inner membrane</keyword>
<comment type="similarity">
    <text evidence="2">To H.influenzae HI_0842.</text>
</comment>
<dbReference type="InterPro" id="IPR052701">
    <property type="entry name" value="GAG_Ulvan_Degrading_Sulfatases"/>
</dbReference>
<accession>A0A1B8H025</accession>
<evidence type="ECO:0000259" key="10">
    <source>
        <dbReference type="Pfam" id="PF00884"/>
    </source>
</evidence>
<dbReference type="Proteomes" id="UP000092247">
    <property type="component" value="Unassembled WGS sequence"/>
</dbReference>
<keyword evidence="8 9" id="KW-0472">Membrane</keyword>
<dbReference type="InterPro" id="IPR000917">
    <property type="entry name" value="Sulfatase_N"/>
</dbReference>
<evidence type="ECO:0000256" key="2">
    <source>
        <dbReference type="ARBA" id="ARBA00009434"/>
    </source>
</evidence>
<feature type="domain" description="Sulfatase N-terminal" evidence="10">
    <location>
        <begin position="276"/>
        <end position="406"/>
    </location>
</feature>
<dbReference type="SUPFAM" id="SSF53649">
    <property type="entry name" value="Alkaline phosphatase-like"/>
    <property type="match status" value="1"/>
</dbReference>
<evidence type="ECO:0000313" key="12">
    <source>
        <dbReference type="EMBL" id="OBU02440.1"/>
    </source>
</evidence>
<name>A0A1B8H025_9GAMM</name>
<evidence type="ECO:0000256" key="3">
    <source>
        <dbReference type="ARBA" id="ARBA00020918"/>
    </source>
</evidence>
<dbReference type="InterPro" id="IPR017850">
    <property type="entry name" value="Alkaline_phosphatase_core_sf"/>
</dbReference>
<evidence type="ECO:0000256" key="7">
    <source>
        <dbReference type="ARBA" id="ARBA00022989"/>
    </source>
</evidence>
<evidence type="ECO:0000256" key="8">
    <source>
        <dbReference type="ARBA" id="ARBA00023136"/>
    </source>
</evidence>
<comment type="caution">
    <text evidence="12">The sequence shown here is derived from an EMBL/GenBank/DDBJ whole genome shotgun (WGS) entry which is preliminary data.</text>
</comment>
<evidence type="ECO:0000256" key="5">
    <source>
        <dbReference type="ARBA" id="ARBA00022519"/>
    </source>
</evidence>
<dbReference type="Pfam" id="PF00884">
    <property type="entry name" value="Sulfatase"/>
    <property type="match status" value="2"/>
</dbReference>